<keyword evidence="2" id="KW-0472">Membrane</keyword>
<evidence type="ECO:0000256" key="1">
    <source>
        <dbReference type="SAM" id="MobiDB-lite"/>
    </source>
</evidence>
<keyword evidence="2" id="KW-0812">Transmembrane</keyword>
<feature type="region of interest" description="Disordered" evidence="1">
    <location>
        <begin position="317"/>
        <end position="343"/>
    </location>
</feature>
<dbReference type="Proteomes" id="UP000625711">
    <property type="component" value="Unassembled WGS sequence"/>
</dbReference>
<feature type="compositionally biased region" description="Basic and acidic residues" evidence="1">
    <location>
        <begin position="901"/>
        <end position="912"/>
    </location>
</feature>
<feature type="region of interest" description="Disordered" evidence="1">
    <location>
        <begin position="518"/>
        <end position="590"/>
    </location>
</feature>
<feature type="region of interest" description="Disordered" evidence="1">
    <location>
        <begin position="666"/>
        <end position="700"/>
    </location>
</feature>
<feature type="compositionally biased region" description="Low complexity" evidence="1">
    <location>
        <begin position="317"/>
        <end position="335"/>
    </location>
</feature>
<feature type="compositionally biased region" description="Low complexity" evidence="1">
    <location>
        <begin position="1175"/>
        <end position="1191"/>
    </location>
</feature>
<sequence length="1197" mass="134026">MDALFASQPIVHRFTTMVSCFPSPRWQIYACPADLLRCDKRQRPIPECTLAPFTGGSTSQRIPFVFLPLKGQIVHPSKEISLNGIEKPICFVSGAKYLTEDGWIDLRNPQAADIPFRLFRDEGRTYIRWEGEKALQNRMSGRTILVHLLCREIPIDMSSSPTQEVFMPCVAFRIVGSPTKLQNNMTEVAFSLEAHSTPEHRDGDSLSVSEYVAIGISSVLLGLIYVASVFLYLHLKKRSSSKTTDQSQSDTNIAAMEEGIVKNNPLLSITHHFGLSENAYSDSTNSDNDIPPDLIKHHEAQITSALIHAQRPRYESYTKSYSSTSSSDNSYQDNSSFERLPEEDVSIVETLDERSEGTKSLTGTVRKKLYFNPSYFEPHLLVAPPPAALEFLSKIREVIAIAKQKMATKRFAPTLFNIPEEETQYSVDPSYDFSRPSSRTSRRGSIISLKRENSRRKTCSGCPGCVPSEYARGGFAQLPMLAACQNCTITTTTESKQRSIRKWLEDIPLLKLDENSNVLQSDTSKSPNRVRSPTRSLPPESISSDRALSPRPASEQGVSSKKTHQNKRGKEKTVRKLKLPPPPAPPSLKMKEEEFYETLPDDVGRGHPLPPPDMIQEAMVMENQTEETRIPTLTKNQMKAVINELTVHKTMLEAANRVLARKMNNGYETDSLERTTNKGYSTPSDYAEVSSSQPSPSLSTALPVDEEITMQNAIFNKNTGSMTLSKLNMDLFNENEHDYELIVMKRGSTINGDLYKFPELLQNNNGYSLVSEVYVNNGYNYGSNPSTPSGSNCSTLEKRKLKIRYDGGSEKPGKLLIEVEDCMDHYIPINDSDEFEPDTLDRPNKYGDKKNVFEDSLERPNQILLRTNGTFKPELSNVSADVSETSNFNREFGSLREMFEEKRKQAREKEQFNMETGDTDSEGRLLTLEERHLRRQRVKTTSTGTVVPPDVIPPPPHDGSPIYEHPKPPRKVTMTPGNYQGALVPKTTFGSKNVDDRSAGDTQKTSSEVGTPGENVQYQLCVLQKSKTGNITNLIQTDDIILTKNHQNQFVLHSKLEECGVARPLRTLRSFKTDKGGPLEVYLKRKNERRAWDGTLKPEDSGYLSTDSSELRVKNHRPQTEGNGSETDESLGDGQSESGAESVETHSVWFSRMPTRNYSISVDSGLINNDDETSSSDSETVSYTTVVPVSSNPLLRN</sequence>
<feature type="transmembrane region" description="Helical" evidence="2">
    <location>
        <begin position="211"/>
        <end position="233"/>
    </location>
</feature>
<keyword evidence="2" id="KW-1133">Transmembrane helix</keyword>
<evidence type="ECO:0000313" key="4">
    <source>
        <dbReference type="Proteomes" id="UP000625711"/>
    </source>
</evidence>
<evidence type="ECO:0000313" key="3">
    <source>
        <dbReference type="EMBL" id="KAF7277865.1"/>
    </source>
</evidence>
<feature type="region of interest" description="Disordered" evidence="1">
    <location>
        <begin position="936"/>
        <end position="958"/>
    </location>
</feature>
<keyword evidence="4" id="KW-1185">Reference proteome</keyword>
<dbReference type="GO" id="GO:0035317">
    <property type="term" value="P:imaginal disc-derived wing hair organization"/>
    <property type="evidence" value="ECO:0007669"/>
    <property type="project" value="TreeGrafter"/>
</dbReference>
<feature type="region of interest" description="Disordered" evidence="1">
    <location>
        <begin position="901"/>
        <end position="920"/>
    </location>
</feature>
<dbReference type="PANTHER" id="PTHR39387:SF1">
    <property type="entry name" value="SHAVENOID, ISOFORM B"/>
    <property type="match status" value="1"/>
</dbReference>
<dbReference type="GO" id="GO:0005938">
    <property type="term" value="C:cell cortex"/>
    <property type="evidence" value="ECO:0007669"/>
    <property type="project" value="TreeGrafter"/>
</dbReference>
<comment type="caution">
    <text evidence="3">The sequence shown here is derived from an EMBL/GenBank/DDBJ whole genome shotgun (WGS) entry which is preliminary data.</text>
</comment>
<feature type="region of interest" description="Disordered" evidence="1">
    <location>
        <begin position="1161"/>
        <end position="1197"/>
    </location>
</feature>
<dbReference type="OrthoDB" id="6346242at2759"/>
<feature type="compositionally biased region" description="Polar residues" evidence="1">
    <location>
        <begin position="1000"/>
        <end position="1011"/>
    </location>
</feature>
<dbReference type="PANTHER" id="PTHR39387">
    <property type="entry name" value="SHAVENOID, ISOFORM B"/>
    <property type="match status" value="1"/>
</dbReference>
<feature type="region of interest" description="Disordered" evidence="1">
    <location>
        <begin position="983"/>
        <end position="1011"/>
    </location>
</feature>
<organism evidence="3 4">
    <name type="scientific">Rhynchophorus ferrugineus</name>
    <name type="common">Red palm weevil</name>
    <name type="synonym">Curculio ferrugineus</name>
    <dbReference type="NCBI Taxonomy" id="354439"/>
    <lineage>
        <taxon>Eukaryota</taxon>
        <taxon>Metazoa</taxon>
        <taxon>Ecdysozoa</taxon>
        <taxon>Arthropoda</taxon>
        <taxon>Hexapoda</taxon>
        <taxon>Insecta</taxon>
        <taxon>Pterygota</taxon>
        <taxon>Neoptera</taxon>
        <taxon>Endopterygota</taxon>
        <taxon>Coleoptera</taxon>
        <taxon>Polyphaga</taxon>
        <taxon>Cucujiformia</taxon>
        <taxon>Curculionidae</taxon>
        <taxon>Dryophthorinae</taxon>
        <taxon>Rhynchophorus</taxon>
    </lineage>
</organism>
<accession>A0A834IB98</accession>
<feature type="compositionally biased region" description="Low complexity" evidence="1">
    <location>
        <begin position="690"/>
        <end position="699"/>
    </location>
</feature>
<evidence type="ECO:0000256" key="2">
    <source>
        <dbReference type="SAM" id="Phobius"/>
    </source>
</evidence>
<feature type="region of interest" description="Disordered" evidence="1">
    <location>
        <begin position="1093"/>
        <end position="1148"/>
    </location>
</feature>
<feature type="compositionally biased region" description="Basic residues" evidence="1">
    <location>
        <begin position="561"/>
        <end position="578"/>
    </location>
</feature>
<protein>
    <submittedName>
        <fullName evidence="3">Uncharacterized protein</fullName>
    </submittedName>
</protein>
<proteinExistence type="predicted"/>
<feature type="compositionally biased region" description="Polar residues" evidence="1">
    <location>
        <begin position="518"/>
        <end position="546"/>
    </location>
</feature>
<dbReference type="AlphaFoldDB" id="A0A834IB98"/>
<gene>
    <name evidence="3" type="ORF">GWI33_009119</name>
</gene>
<name>A0A834IB98_RHYFE</name>
<dbReference type="EMBL" id="JAACXV010000412">
    <property type="protein sequence ID" value="KAF7277865.1"/>
    <property type="molecule type" value="Genomic_DNA"/>
</dbReference>
<reference evidence="3" key="1">
    <citation type="submission" date="2020-08" db="EMBL/GenBank/DDBJ databases">
        <title>Genome sequencing and assembly of the red palm weevil Rhynchophorus ferrugineus.</title>
        <authorList>
            <person name="Dias G.B."/>
            <person name="Bergman C.M."/>
            <person name="Manee M."/>
        </authorList>
    </citation>
    <scope>NUCLEOTIDE SEQUENCE</scope>
    <source>
        <strain evidence="3">AA-2017</strain>
        <tissue evidence="3">Whole larva</tissue>
    </source>
</reference>